<dbReference type="Proteomes" id="UP001369736">
    <property type="component" value="Unassembled WGS sequence"/>
</dbReference>
<accession>A0ABU8MAJ0</accession>
<dbReference type="CDD" id="cd00085">
    <property type="entry name" value="HNHc"/>
    <property type="match status" value="1"/>
</dbReference>
<feature type="domain" description="DUF222" evidence="2">
    <location>
        <begin position="111"/>
        <end position="295"/>
    </location>
</feature>
<dbReference type="EMBL" id="JBBEGM010000008">
    <property type="protein sequence ID" value="MEJ2863453.1"/>
    <property type="molecule type" value="Genomic_DNA"/>
</dbReference>
<dbReference type="InterPro" id="IPR003870">
    <property type="entry name" value="DUF222"/>
</dbReference>
<dbReference type="InterPro" id="IPR003615">
    <property type="entry name" value="HNH_nuc"/>
</dbReference>
<feature type="compositionally biased region" description="Low complexity" evidence="1">
    <location>
        <begin position="409"/>
        <end position="423"/>
    </location>
</feature>
<gene>
    <name evidence="3" type="ORF">WCD58_19970</name>
</gene>
<evidence type="ECO:0000259" key="2">
    <source>
        <dbReference type="Pfam" id="PF02720"/>
    </source>
</evidence>
<evidence type="ECO:0000313" key="3">
    <source>
        <dbReference type="EMBL" id="MEJ2863453.1"/>
    </source>
</evidence>
<feature type="compositionally biased region" description="Acidic residues" evidence="1">
    <location>
        <begin position="299"/>
        <end position="308"/>
    </location>
</feature>
<feature type="compositionally biased region" description="Pro residues" evidence="1">
    <location>
        <begin position="389"/>
        <end position="398"/>
    </location>
</feature>
<dbReference type="Pfam" id="PF02720">
    <property type="entry name" value="DUF222"/>
    <property type="match status" value="1"/>
</dbReference>
<dbReference type="RefSeq" id="WP_337704814.1">
    <property type="nucleotide sequence ID" value="NZ_JBBEGM010000008.1"/>
</dbReference>
<keyword evidence="4" id="KW-1185">Reference proteome</keyword>
<evidence type="ECO:0000256" key="1">
    <source>
        <dbReference type="SAM" id="MobiDB-lite"/>
    </source>
</evidence>
<name>A0ABU8MAJ0_9PSEU</name>
<protein>
    <submittedName>
        <fullName evidence="3">DUF222 domain-containing protein</fullName>
    </submittedName>
</protein>
<proteinExistence type="predicted"/>
<feature type="region of interest" description="Disordered" evidence="1">
    <location>
        <begin position="295"/>
        <end position="423"/>
    </location>
</feature>
<comment type="caution">
    <text evidence="3">The sequence shown here is derived from an EMBL/GenBank/DDBJ whole genome shotgun (WGS) entry which is preliminary data.</text>
</comment>
<feature type="compositionally biased region" description="Pro residues" evidence="1">
    <location>
        <begin position="587"/>
        <end position="609"/>
    </location>
</feature>
<evidence type="ECO:0000313" key="4">
    <source>
        <dbReference type="Proteomes" id="UP001369736"/>
    </source>
</evidence>
<organism evidence="3 4">
    <name type="scientific">Actinomycetospora flava</name>
    <dbReference type="NCBI Taxonomy" id="3129232"/>
    <lineage>
        <taxon>Bacteria</taxon>
        <taxon>Bacillati</taxon>
        <taxon>Actinomycetota</taxon>
        <taxon>Actinomycetes</taxon>
        <taxon>Pseudonocardiales</taxon>
        <taxon>Pseudonocardiaceae</taxon>
        <taxon>Actinomycetospora</taxon>
    </lineage>
</organism>
<feature type="compositionally biased region" description="Acidic residues" evidence="1">
    <location>
        <begin position="336"/>
        <end position="349"/>
    </location>
</feature>
<reference evidence="3 4" key="1">
    <citation type="submission" date="2024-03" db="EMBL/GenBank/DDBJ databases">
        <title>Actinomycetospora sp. OC33-EN07, a novel actinomycete isolated from wild orchid (Aerides multiflora).</title>
        <authorList>
            <person name="Suriyachadkun C."/>
        </authorList>
    </citation>
    <scope>NUCLEOTIDE SEQUENCE [LARGE SCALE GENOMIC DNA]</scope>
    <source>
        <strain evidence="3 4">OC33-EN07</strain>
    </source>
</reference>
<sequence length="621" mass="64750">MFEGFVDESAPAALAGVLPGPELGEHLIAAELLAPDPSPADHSPDGDAAWRAAVRDGLDRVAGWARMSAWAQAQEMMTVESLVSGAVARAERRPPGTLLDDHVGGVGAEVDSVTAELALTWQVAGRTATRRVDEAVSLVGGLPLLVEAMLDGRLGLAHVRAVAGVLLDLDPELRERICRDLLEGTAAGRQIARTPAQLAGAARRAAIRLDPASARRRERAEARERGVHLGAEDHGMATVTAYLPAAEALLLYRTIDAHARVVASRDDEGERSPDARRADALTDLVTLGALAAAGAVAEPAEEAGDGADADDRGGDPGAGSCACPPPGHAARRPAEDAAENDPAENDAAENDAGALVPAPRRPDDEGTPATSSPAGRPPTERPPAGTTPASPPPSPPPSRPRDRPRARPRGAPSGSPGRRGSVQVRVVVSADTLLGFDERPAELVGYGPITAEAARALAAEADATWRRVLTDPLSGAVVDVGHRRYRPPAAMADHVRHRDLHCTFPGCRVPAQACDLDHLVPFRPGDPGGRTAADNLGPECRHHHRIKHLPGWTVARGPGGSVVWTTPSGRRYRTIRPVLLPATPDTVPTPTPAPAPTPAPTPTPRPSPPARVGGRSDDPPF</sequence>
<feature type="region of interest" description="Disordered" evidence="1">
    <location>
        <begin position="577"/>
        <end position="621"/>
    </location>
</feature>